<sequence length="290" mass="32818">MRHLKRMFPYNPEATTQDSTAAPNCARRQDGKDYTIKSNSSVYAPTGLRPRRNGHNWSCEIIVGAATDLHHLRVTRHPRRALLYSEENSAVNARFESFARPCSTNISYEPHGGRRACVFCIYIITVLLFKEEKERGFAEKPTAGWSARHSRRAARLASPRRPEYCNVRVTLRVDDTDTHNDEKSTLLDLTILDLRSRKCERDSSYTISLRSYGSNTGTAVYLLDGIVCRVWRENRNTRGQSGSPSPAPSRIVDDFVAFIGQSTFGYLRGCALRGSALQSENFRFVTSEND</sequence>
<organism evidence="2 3">
    <name type="scientific">Eumeta variegata</name>
    <name type="common">Bagworm moth</name>
    <name type="synonym">Eumeta japonica</name>
    <dbReference type="NCBI Taxonomy" id="151549"/>
    <lineage>
        <taxon>Eukaryota</taxon>
        <taxon>Metazoa</taxon>
        <taxon>Ecdysozoa</taxon>
        <taxon>Arthropoda</taxon>
        <taxon>Hexapoda</taxon>
        <taxon>Insecta</taxon>
        <taxon>Pterygota</taxon>
        <taxon>Neoptera</taxon>
        <taxon>Endopterygota</taxon>
        <taxon>Lepidoptera</taxon>
        <taxon>Glossata</taxon>
        <taxon>Ditrysia</taxon>
        <taxon>Tineoidea</taxon>
        <taxon>Psychidae</taxon>
        <taxon>Oiketicinae</taxon>
        <taxon>Eumeta</taxon>
    </lineage>
</organism>
<accession>A0A4C1X2X0</accession>
<comment type="caution">
    <text evidence="2">The sequence shown here is derived from an EMBL/GenBank/DDBJ whole genome shotgun (WGS) entry which is preliminary data.</text>
</comment>
<gene>
    <name evidence="2" type="ORF">EVAR_58147_1</name>
</gene>
<feature type="compositionally biased region" description="Polar residues" evidence="1">
    <location>
        <begin position="13"/>
        <end position="22"/>
    </location>
</feature>
<keyword evidence="3" id="KW-1185">Reference proteome</keyword>
<proteinExistence type="predicted"/>
<dbReference type="Proteomes" id="UP000299102">
    <property type="component" value="Unassembled WGS sequence"/>
</dbReference>
<feature type="region of interest" description="Disordered" evidence="1">
    <location>
        <begin position="1"/>
        <end position="31"/>
    </location>
</feature>
<dbReference type="EMBL" id="BGZK01000699">
    <property type="protein sequence ID" value="GBP56699.1"/>
    <property type="molecule type" value="Genomic_DNA"/>
</dbReference>
<dbReference type="AlphaFoldDB" id="A0A4C1X2X0"/>
<protein>
    <submittedName>
        <fullName evidence="2">Uncharacterized protein</fullName>
    </submittedName>
</protein>
<evidence type="ECO:0000256" key="1">
    <source>
        <dbReference type="SAM" id="MobiDB-lite"/>
    </source>
</evidence>
<evidence type="ECO:0000313" key="3">
    <source>
        <dbReference type="Proteomes" id="UP000299102"/>
    </source>
</evidence>
<evidence type="ECO:0000313" key="2">
    <source>
        <dbReference type="EMBL" id="GBP56699.1"/>
    </source>
</evidence>
<name>A0A4C1X2X0_EUMVA</name>
<reference evidence="2 3" key="1">
    <citation type="journal article" date="2019" name="Commun. Biol.">
        <title>The bagworm genome reveals a unique fibroin gene that provides high tensile strength.</title>
        <authorList>
            <person name="Kono N."/>
            <person name="Nakamura H."/>
            <person name="Ohtoshi R."/>
            <person name="Tomita M."/>
            <person name="Numata K."/>
            <person name="Arakawa K."/>
        </authorList>
    </citation>
    <scope>NUCLEOTIDE SEQUENCE [LARGE SCALE GENOMIC DNA]</scope>
</reference>